<name>A0A9P6L1K0_9AGAM</name>
<reference evidence="1" key="2">
    <citation type="submission" date="2020-11" db="EMBL/GenBank/DDBJ databases">
        <authorList>
            <consortium name="DOE Joint Genome Institute"/>
            <person name="Kuo A."/>
            <person name="Miyauchi S."/>
            <person name="Kiss E."/>
            <person name="Drula E."/>
            <person name="Kohler A."/>
            <person name="Sanchez-Garcia M."/>
            <person name="Andreopoulos B."/>
            <person name="Barry K.W."/>
            <person name="Bonito G."/>
            <person name="Buee M."/>
            <person name="Carver A."/>
            <person name="Chen C."/>
            <person name="Cichocki N."/>
            <person name="Clum A."/>
            <person name="Culley D."/>
            <person name="Crous P.W."/>
            <person name="Fauchery L."/>
            <person name="Girlanda M."/>
            <person name="Hayes R."/>
            <person name="Keri Z."/>
            <person name="Labutti K."/>
            <person name="Lipzen A."/>
            <person name="Lombard V."/>
            <person name="Magnuson J."/>
            <person name="Maillard F."/>
            <person name="Morin E."/>
            <person name="Murat C."/>
            <person name="Nolan M."/>
            <person name="Ohm R."/>
            <person name="Pangilinan J."/>
            <person name="Pereira M."/>
            <person name="Perotto S."/>
            <person name="Peter M."/>
            <person name="Riley R."/>
            <person name="Sitrit Y."/>
            <person name="Stielow B."/>
            <person name="Szollosi G."/>
            <person name="Zifcakova L."/>
            <person name="Stursova M."/>
            <person name="Spatafora J.W."/>
            <person name="Tedersoo L."/>
            <person name="Vaario L.-M."/>
            <person name="Yamada A."/>
            <person name="Yan M."/>
            <person name="Wang P."/>
            <person name="Xu J."/>
            <person name="Bruns T."/>
            <person name="Baldrian P."/>
            <person name="Vilgalys R."/>
            <person name="Henrissat B."/>
            <person name="Grigoriev I.V."/>
            <person name="Hibbett D."/>
            <person name="Nagy L.G."/>
            <person name="Martin F.M."/>
        </authorList>
    </citation>
    <scope>NUCLEOTIDE SEQUENCE</scope>
    <source>
        <strain evidence="1">UH-Tt-Lm1</strain>
    </source>
</reference>
<dbReference type="AlphaFoldDB" id="A0A9P6L1K0"/>
<dbReference type="OrthoDB" id="2688364at2759"/>
<dbReference type="InterPro" id="IPR036047">
    <property type="entry name" value="F-box-like_dom_sf"/>
</dbReference>
<protein>
    <recommendedName>
        <fullName evidence="3">F-box domain-containing protein</fullName>
    </recommendedName>
</protein>
<dbReference type="Proteomes" id="UP000736335">
    <property type="component" value="Unassembled WGS sequence"/>
</dbReference>
<accession>A0A9P6L1K0</accession>
<proteinExistence type="predicted"/>
<organism evidence="1 2">
    <name type="scientific">Thelephora terrestris</name>
    <dbReference type="NCBI Taxonomy" id="56493"/>
    <lineage>
        <taxon>Eukaryota</taxon>
        <taxon>Fungi</taxon>
        <taxon>Dikarya</taxon>
        <taxon>Basidiomycota</taxon>
        <taxon>Agaricomycotina</taxon>
        <taxon>Agaricomycetes</taxon>
        <taxon>Thelephorales</taxon>
        <taxon>Thelephoraceae</taxon>
        <taxon>Thelephora</taxon>
    </lineage>
</organism>
<sequence>MNTSPASRPSLDTLGFDILIIIFKGLDALDVVRVGMTNGALHELTKEHRIWWDQTRNWFKKNPVLKLAASQLNLSHVDDLRNFAVRQSRMRLRWGQGDYEPVERYISCEGLPDRARAWLMPGGNSILCASYKGDLTLHRISPGPHPSVEPVPFVSYSVGAAQAYHDWMALLRTTSPYPIFAYASGSRLHLISIDHGNGRIFPEQVVSPFIKLRNPLVRGHSRVLIYMSTHPLDTVAGKTIVVIHLDYPGTTLEILLPPAQGSEITSYDISLPSPSVVVALFRREDSSRLYELPDFSTLKRGVNTLREPPRIIALPAPSIGGYRLNNAYLGGDIHDQSSNPPIHLHINHDWDHDAAPRLLTLRVDPSAPGLPVTEVLQLITSRRPIIVAMEEGVIFFRGGTVSDPWIYLVVPVGEPEWDRMSILKLRIPAGLSRSRVDALTPSFDLASGRMLFINFGNRIAMIEIL</sequence>
<evidence type="ECO:0000313" key="1">
    <source>
        <dbReference type="EMBL" id="KAF9779264.1"/>
    </source>
</evidence>
<reference evidence="1" key="1">
    <citation type="journal article" date="2020" name="Nat. Commun.">
        <title>Large-scale genome sequencing of mycorrhizal fungi provides insights into the early evolution of symbiotic traits.</title>
        <authorList>
            <person name="Miyauchi S."/>
            <person name="Kiss E."/>
            <person name="Kuo A."/>
            <person name="Drula E."/>
            <person name="Kohler A."/>
            <person name="Sanchez-Garcia M."/>
            <person name="Morin E."/>
            <person name="Andreopoulos B."/>
            <person name="Barry K.W."/>
            <person name="Bonito G."/>
            <person name="Buee M."/>
            <person name="Carver A."/>
            <person name="Chen C."/>
            <person name="Cichocki N."/>
            <person name="Clum A."/>
            <person name="Culley D."/>
            <person name="Crous P.W."/>
            <person name="Fauchery L."/>
            <person name="Girlanda M."/>
            <person name="Hayes R.D."/>
            <person name="Keri Z."/>
            <person name="LaButti K."/>
            <person name="Lipzen A."/>
            <person name="Lombard V."/>
            <person name="Magnuson J."/>
            <person name="Maillard F."/>
            <person name="Murat C."/>
            <person name="Nolan M."/>
            <person name="Ohm R.A."/>
            <person name="Pangilinan J."/>
            <person name="Pereira M.F."/>
            <person name="Perotto S."/>
            <person name="Peter M."/>
            <person name="Pfister S."/>
            <person name="Riley R."/>
            <person name="Sitrit Y."/>
            <person name="Stielow J.B."/>
            <person name="Szollosi G."/>
            <person name="Zifcakova L."/>
            <person name="Stursova M."/>
            <person name="Spatafora J.W."/>
            <person name="Tedersoo L."/>
            <person name="Vaario L.M."/>
            <person name="Yamada A."/>
            <person name="Yan M."/>
            <person name="Wang P."/>
            <person name="Xu J."/>
            <person name="Bruns T."/>
            <person name="Baldrian P."/>
            <person name="Vilgalys R."/>
            <person name="Dunand C."/>
            <person name="Henrissat B."/>
            <person name="Grigoriev I.V."/>
            <person name="Hibbett D."/>
            <person name="Nagy L.G."/>
            <person name="Martin F.M."/>
        </authorList>
    </citation>
    <scope>NUCLEOTIDE SEQUENCE</scope>
    <source>
        <strain evidence="1">UH-Tt-Lm1</strain>
    </source>
</reference>
<dbReference type="SUPFAM" id="SSF81383">
    <property type="entry name" value="F-box domain"/>
    <property type="match status" value="1"/>
</dbReference>
<comment type="caution">
    <text evidence="1">The sequence shown here is derived from an EMBL/GenBank/DDBJ whole genome shotgun (WGS) entry which is preliminary data.</text>
</comment>
<evidence type="ECO:0000313" key="2">
    <source>
        <dbReference type="Proteomes" id="UP000736335"/>
    </source>
</evidence>
<dbReference type="EMBL" id="WIUZ02000020">
    <property type="protein sequence ID" value="KAF9779264.1"/>
    <property type="molecule type" value="Genomic_DNA"/>
</dbReference>
<evidence type="ECO:0008006" key="3">
    <source>
        <dbReference type="Google" id="ProtNLM"/>
    </source>
</evidence>
<keyword evidence="2" id="KW-1185">Reference proteome</keyword>
<gene>
    <name evidence="1" type="ORF">BJ322DRAFT_1089454</name>
</gene>